<feature type="domain" description="Methyltransferase type 11" evidence="1">
    <location>
        <begin position="13"/>
        <end position="108"/>
    </location>
</feature>
<dbReference type="Proteomes" id="UP000526307">
    <property type="component" value="Unassembled WGS sequence"/>
</dbReference>
<gene>
    <name evidence="2" type="ORF">HW270_03890</name>
</gene>
<dbReference type="Pfam" id="PF08241">
    <property type="entry name" value="Methyltransf_11"/>
    <property type="match status" value="1"/>
</dbReference>
<dbReference type="RefSeq" id="WP_178978393.1">
    <property type="nucleotide sequence ID" value="NZ_JABXYR010000001.1"/>
</dbReference>
<keyword evidence="2" id="KW-0808">Transferase</keyword>
<dbReference type="GO" id="GO:0008757">
    <property type="term" value="F:S-adenosylmethionine-dependent methyltransferase activity"/>
    <property type="evidence" value="ECO:0007669"/>
    <property type="project" value="InterPro"/>
</dbReference>
<evidence type="ECO:0000259" key="1">
    <source>
        <dbReference type="Pfam" id="PF08241"/>
    </source>
</evidence>
<dbReference type="InterPro" id="IPR013216">
    <property type="entry name" value="Methyltransf_11"/>
</dbReference>
<keyword evidence="3" id="KW-1185">Reference proteome</keyword>
<dbReference type="InterPro" id="IPR029063">
    <property type="entry name" value="SAM-dependent_MTases_sf"/>
</dbReference>
<dbReference type="CDD" id="cd02440">
    <property type="entry name" value="AdoMet_MTases"/>
    <property type="match status" value="1"/>
</dbReference>
<dbReference type="Gene3D" id="3.40.50.150">
    <property type="entry name" value="Vaccinia Virus protein VP39"/>
    <property type="match status" value="1"/>
</dbReference>
<keyword evidence="2" id="KW-0489">Methyltransferase</keyword>
<protein>
    <submittedName>
        <fullName evidence="2">Methyltransferase domain-containing protein</fullName>
    </submittedName>
</protein>
<dbReference type="PANTHER" id="PTHR42912:SF93">
    <property type="entry name" value="N6-ADENOSINE-METHYLTRANSFERASE TMT1A"/>
    <property type="match status" value="1"/>
</dbReference>
<dbReference type="PANTHER" id="PTHR42912">
    <property type="entry name" value="METHYLTRANSFERASE"/>
    <property type="match status" value="1"/>
</dbReference>
<organism evidence="2 3">
    <name type="scientific">Mogibacterium timidum</name>
    <dbReference type="NCBI Taxonomy" id="35519"/>
    <lineage>
        <taxon>Bacteria</taxon>
        <taxon>Bacillati</taxon>
        <taxon>Bacillota</taxon>
        <taxon>Clostridia</taxon>
        <taxon>Peptostreptococcales</taxon>
        <taxon>Anaerovoracaceae</taxon>
        <taxon>Mogibacterium</taxon>
    </lineage>
</organism>
<evidence type="ECO:0000313" key="2">
    <source>
        <dbReference type="EMBL" id="NWO23222.1"/>
    </source>
</evidence>
<dbReference type="EMBL" id="JABXYR010000001">
    <property type="protein sequence ID" value="NWO23222.1"/>
    <property type="molecule type" value="Genomic_DNA"/>
</dbReference>
<dbReference type="InterPro" id="IPR050508">
    <property type="entry name" value="Methyltransf_Superfamily"/>
</dbReference>
<reference evidence="2 3" key="1">
    <citation type="submission" date="2020-06" db="EMBL/GenBank/DDBJ databases">
        <title>Mogibacterium timidum strain W9173 genomic sequence.</title>
        <authorList>
            <person name="Wade W.G."/>
            <person name="Johnston C.D."/>
            <person name="Chen T."/>
            <person name="Dewhirst F.E."/>
        </authorList>
    </citation>
    <scope>NUCLEOTIDE SEQUENCE [LARGE SCALE GENOMIC DNA]</scope>
    <source>
        <strain evidence="2 3">W9173</strain>
    </source>
</reference>
<dbReference type="SUPFAM" id="SSF53335">
    <property type="entry name" value="S-adenosyl-L-methionine-dependent methyltransferases"/>
    <property type="match status" value="1"/>
</dbReference>
<dbReference type="AlphaFoldDB" id="A0A7Y8VRJ5"/>
<name>A0A7Y8VRJ5_9FIRM</name>
<accession>A0A7Y8VRJ5</accession>
<proteinExistence type="predicted"/>
<dbReference type="GO" id="GO:0032259">
    <property type="term" value="P:methylation"/>
    <property type="evidence" value="ECO:0007669"/>
    <property type="project" value="UniProtKB-KW"/>
</dbReference>
<comment type="caution">
    <text evidence="2">The sequence shown here is derived from an EMBL/GenBank/DDBJ whole genome shotgun (WGS) entry which is preliminary data.</text>
</comment>
<sequence>MIDKYFVSGGKTLDVGCGAGRATIPLFEKGYKVIGLDFAEKMIMVAKSLNSAIDYRVEDILSTRFDDQEFDNILFSFNGLMLLGTYEERLKAVKEICRILKPEGNFIFTTPYLDNKTLKFYWLEKASSLDIDVQNMTWDQQLEFGDEHLEDYGSDFFLHVPFISEVEKMLDEAGMKVLFLARRLDYSGIEKMEDELDDNYLWVAACKK</sequence>
<evidence type="ECO:0000313" key="3">
    <source>
        <dbReference type="Proteomes" id="UP000526307"/>
    </source>
</evidence>